<feature type="region of interest" description="Disordered" evidence="1">
    <location>
        <begin position="38"/>
        <end position="86"/>
    </location>
</feature>
<feature type="non-terminal residue" evidence="2">
    <location>
        <position position="1"/>
    </location>
</feature>
<evidence type="ECO:0000256" key="1">
    <source>
        <dbReference type="SAM" id="MobiDB-lite"/>
    </source>
</evidence>
<proteinExistence type="predicted"/>
<protein>
    <submittedName>
        <fullName evidence="2">Uncharacterized protein</fullName>
    </submittedName>
</protein>
<feature type="compositionally biased region" description="Polar residues" evidence="1">
    <location>
        <begin position="70"/>
        <end position="86"/>
    </location>
</feature>
<feature type="compositionally biased region" description="Low complexity" evidence="1">
    <location>
        <begin position="42"/>
        <end position="53"/>
    </location>
</feature>
<feature type="compositionally biased region" description="Low complexity" evidence="1">
    <location>
        <begin position="1"/>
        <end position="20"/>
    </location>
</feature>
<dbReference type="EMBL" id="HACG01004706">
    <property type="protein sequence ID" value="CEK51571.1"/>
    <property type="molecule type" value="Transcribed_RNA"/>
</dbReference>
<sequence length="86" mass="9092">GGSSSSSSSSHHTLTISCSSDNHSASTLQTITCLNVPSNNITTRTSTDNLTRTQYSSLSHNQTKDESNHKLNNSLVNGSSCHNLSP</sequence>
<name>A0A0B6Y6X3_9EUPU</name>
<dbReference type="AlphaFoldDB" id="A0A0B6Y6X3"/>
<accession>A0A0B6Y6X3</accession>
<feature type="region of interest" description="Disordered" evidence="1">
    <location>
        <begin position="1"/>
        <end position="21"/>
    </location>
</feature>
<gene>
    <name evidence="2" type="primary">ORF13771</name>
</gene>
<evidence type="ECO:0000313" key="2">
    <source>
        <dbReference type="EMBL" id="CEK51571.1"/>
    </source>
</evidence>
<feature type="non-terminal residue" evidence="2">
    <location>
        <position position="86"/>
    </location>
</feature>
<reference evidence="2" key="1">
    <citation type="submission" date="2014-12" db="EMBL/GenBank/DDBJ databases">
        <title>Insight into the proteome of Arion vulgaris.</title>
        <authorList>
            <person name="Aradska J."/>
            <person name="Bulat T."/>
            <person name="Smidak R."/>
            <person name="Sarate P."/>
            <person name="Gangsoo J."/>
            <person name="Sialana F."/>
            <person name="Bilban M."/>
            <person name="Lubec G."/>
        </authorList>
    </citation>
    <scope>NUCLEOTIDE SEQUENCE</scope>
    <source>
        <tissue evidence="2">Skin</tissue>
    </source>
</reference>
<organism evidence="2">
    <name type="scientific">Arion vulgaris</name>
    <dbReference type="NCBI Taxonomy" id="1028688"/>
    <lineage>
        <taxon>Eukaryota</taxon>
        <taxon>Metazoa</taxon>
        <taxon>Spiralia</taxon>
        <taxon>Lophotrochozoa</taxon>
        <taxon>Mollusca</taxon>
        <taxon>Gastropoda</taxon>
        <taxon>Heterobranchia</taxon>
        <taxon>Euthyneura</taxon>
        <taxon>Panpulmonata</taxon>
        <taxon>Eupulmonata</taxon>
        <taxon>Stylommatophora</taxon>
        <taxon>Helicina</taxon>
        <taxon>Arionoidea</taxon>
        <taxon>Arionidae</taxon>
        <taxon>Arion</taxon>
    </lineage>
</organism>